<feature type="domain" description="Glycosyltransferase subfamily 4-like N-terminal" evidence="4">
    <location>
        <begin position="31"/>
        <end position="197"/>
    </location>
</feature>
<dbReference type="SUPFAM" id="SSF53756">
    <property type="entry name" value="UDP-Glycosyltransferase/glycogen phosphorylase"/>
    <property type="match status" value="1"/>
</dbReference>
<name>A0ABP8J7C8_9MICO</name>
<dbReference type="EMBL" id="BAABFX010000001">
    <property type="protein sequence ID" value="GAA4386353.1"/>
    <property type="molecule type" value="Genomic_DNA"/>
</dbReference>
<evidence type="ECO:0000256" key="3">
    <source>
        <dbReference type="ARBA" id="ARBA00022679"/>
    </source>
</evidence>
<comment type="caution">
    <text evidence="5">The sequence shown here is derived from an EMBL/GenBank/DDBJ whole genome shotgun (WGS) entry which is preliminary data.</text>
</comment>
<dbReference type="Gene3D" id="3.40.50.2000">
    <property type="entry name" value="Glycogen Phosphorylase B"/>
    <property type="match status" value="2"/>
</dbReference>
<evidence type="ECO:0000256" key="1">
    <source>
        <dbReference type="ARBA" id="ARBA00021292"/>
    </source>
</evidence>
<evidence type="ECO:0000313" key="6">
    <source>
        <dbReference type="Proteomes" id="UP001500390"/>
    </source>
</evidence>
<dbReference type="PANTHER" id="PTHR45947">
    <property type="entry name" value="SULFOQUINOVOSYL TRANSFERASE SQD2"/>
    <property type="match status" value="1"/>
</dbReference>
<keyword evidence="2" id="KW-0328">Glycosyltransferase</keyword>
<dbReference type="InterPro" id="IPR028098">
    <property type="entry name" value="Glyco_trans_4-like_N"/>
</dbReference>
<dbReference type="Proteomes" id="UP001500390">
    <property type="component" value="Unassembled WGS sequence"/>
</dbReference>
<organism evidence="5 6">
    <name type="scientific">Ornithinibacter aureus</name>
    <dbReference type="NCBI Taxonomy" id="622664"/>
    <lineage>
        <taxon>Bacteria</taxon>
        <taxon>Bacillati</taxon>
        <taxon>Actinomycetota</taxon>
        <taxon>Actinomycetes</taxon>
        <taxon>Micrococcales</taxon>
        <taxon>Intrasporangiaceae</taxon>
        <taxon>Ornithinibacter</taxon>
    </lineage>
</organism>
<dbReference type="PANTHER" id="PTHR45947:SF3">
    <property type="entry name" value="SULFOQUINOVOSYL TRANSFERASE SQD2"/>
    <property type="match status" value="1"/>
</dbReference>
<keyword evidence="3" id="KW-0808">Transferase</keyword>
<reference evidence="6" key="1">
    <citation type="journal article" date="2019" name="Int. J. Syst. Evol. Microbiol.">
        <title>The Global Catalogue of Microorganisms (GCM) 10K type strain sequencing project: providing services to taxonomists for standard genome sequencing and annotation.</title>
        <authorList>
            <consortium name="The Broad Institute Genomics Platform"/>
            <consortium name="The Broad Institute Genome Sequencing Center for Infectious Disease"/>
            <person name="Wu L."/>
            <person name="Ma J."/>
        </authorList>
    </citation>
    <scope>NUCLEOTIDE SEQUENCE [LARGE SCALE GENOMIC DNA]</scope>
    <source>
        <strain evidence="6">JCM 17738</strain>
    </source>
</reference>
<protein>
    <recommendedName>
        <fullName evidence="1">D-inositol 3-phosphate glycosyltransferase</fullName>
    </recommendedName>
</protein>
<proteinExistence type="predicted"/>
<accession>A0ABP8J7C8</accession>
<evidence type="ECO:0000256" key="2">
    <source>
        <dbReference type="ARBA" id="ARBA00022676"/>
    </source>
</evidence>
<dbReference type="InterPro" id="IPR050194">
    <property type="entry name" value="Glycosyltransferase_grp1"/>
</dbReference>
<evidence type="ECO:0000313" key="5">
    <source>
        <dbReference type="EMBL" id="GAA4386353.1"/>
    </source>
</evidence>
<dbReference type="Pfam" id="PF13692">
    <property type="entry name" value="Glyco_trans_1_4"/>
    <property type="match status" value="1"/>
</dbReference>
<sequence length="404" mass="42547">MRPHPRMSRRRPPGATRVAIASRLFPPESGAAAYRLGALARALTDRGVEVDVVTTRPPHGQVPSDAPGVRASRWPVLRDAGGNVRGYVQFASFDGPLLLRLLLRRRPDVVVVEPPPTTGTVVRLATTLRRVPYVYYAGDVSSTAAEGIGVPHAVVRVLRRVERFAMGGAVEVLAVSEGVAEEVRRLTRGRVPVPVVGTGVDTEVFAPVAPVAQAGDAIDASPPTVVYAGTMSEVHGASVFVEAFARVADEVPHARLVVFGQGTQEDELRALAARLVPGRVEFHGVVPGAVVARAMTTARAGLASLHPNVGYNYAFPTKMFAATACGAPVVYAGPGPGSAMVVEHRLGWACRWDVDEVAAALRSALVVPPTPEDRERLTAWTVAHASQRAVAATAADVVLRAAGA</sequence>
<keyword evidence="6" id="KW-1185">Reference proteome</keyword>
<evidence type="ECO:0000259" key="4">
    <source>
        <dbReference type="Pfam" id="PF13579"/>
    </source>
</evidence>
<dbReference type="Pfam" id="PF13579">
    <property type="entry name" value="Glyco_trans_4_4"/>
    <property type="match status" value="1"/>
</dbReference>
<gene>
    <name evidence="5" type="ORF">GCM10023153_00020</name>
</gene>